<evidence type="ECO:0000313" key="3">
    <source>
        <dbReference type="Proteomes" id="UP000197619"/>
    </source>
</evidence>
<dbReference type="PANTHER" id="PTHR12127">
    <property type="entry name" value="MUCOLIPIN"/>
    <property type="match status" value="1"/>
</dbReference>
<dbReference type="GO" id="GO:0005765">
    <property type="term" value="C:lysosomal membrane"/>
    <property type="evidence" value="ECO:0007669"/>
    <property type="project" value="TreeGrafter"/>
</dbReference>
<dbReference type="Pfam" id="PF21381">
    <property type="entry name" value="MCLN_ECD"/>
    <property type="match status" value="1"/>
</dbReference>
<accession>A0A218U7V3</accession>
<dbReference type="PANTHER" id="PTHR12127:SF7">
    <property type="entry name" value="SD02261P"/>
    <property type="match status" value="1"/>
</dbReference>
<protein>
    <submittedName>
        <fullName evidence="2">Mucolipin-3</fullName>
    </submittedName>
</protein>
<feature type="domain" description="Mucolipin extracytosolic" evidence="1">
    <location>
        <begin position="35"/>
        <end position="100"/>
    </location>
</feature>
<dbReference type="InterPro" id="IPR049134">
    <property type="entry name" value="MCLN_ECD"/>
</dbReference>
<proteinExistence type="predicted"/>
<dbReference type="GO" id="GO:0072345">
    <property type="term" value="F:NAADP-sensitive calcium-release channel activity"/>
    <property type="evidence" value="ECO:0007669"/>
    <property type="project" value="TreeGrafter"/>
</dbReference>
<dbReference type="AlphaFoldDB" id="A0A218U7V3"/>
<keyword evidence="3" id="KW-1185">Reference proteome</keyword>
<organism evidence="2 3">
    <name type="scientific">Lonchura striata</name>
    <name type="common">white-rumped munia</name>
    <dbReference type="NCBI Taxonomy" id="40157"/>
    <lineage>
        <taxon>Eukaryota</taxon>
        <taxon>Metazoa</taxon>
        <taxon>Chordata</taxon>
        <taxon>Craniata</taxon>
        <taxon>Vertebrata</taxon>
        <taxon>Euteleostomi</taxon>
        <taxon>Archelosauria</taxon>
        <taxon>Archosauria</taxon>
        <taxon>Dinosauria</taxon>
        <taxon>Saurischia</taxon>
        <taxon>Theropoda</taxon>
        <taxon>Coelurosauria</taxon>
        <taxon>Aves</taxon>
        <taxon>Neognathae</taxon>
        <taxon>Neoaves</taxon>
        <taxon>Telluraves</taxon>
        <taxon>Australaves</taxon>
        <taxon>Passeriformes</taxon>
        <taxon>Passeroidea</taxon>
        <taxon>Estrildidae</taxon>
        <taxon>Estrildinae</taxon>
        <taxon>Lonchura</taxon>
    </lineage>
</organism>
<evidence type="ECO:0000259" key="1">
    <source>
        <dbReference type="Pfam" id="PF21381"/>
    </source>
</evidence>
<reference evidence="2 3" key="1">
    <citation type="submission" date="2017-05" db="EMBL/GenBank/DDBJ databases">
        <title>Genome of assembly of the Bengalese finch, Lonchura striata domestica.</title>
        <authorList>
            <person name="Colquitt B.M."/>
            <person name="Brainard M.S."/>
        </authorList>
    </citation>
    <scope>NUCLEOTIDE SEQUENCE [LARGE SCALE GENOMIC DNA]</scope>
    <source>
        <strain evidence="2">White83orange57</strain>
    </source>
</reference>
<dbReference type="Proteomes" id="UP000197619">
    <property type="component" value="Unassembled WGS sequence"/>
</dbReference>
<dbReference type="EMBL" id="MUZQ01000718">
    <property type="protein sequence ID" value="OWK49766.1"/>
    <property type="molecule type" value="Genomic_DNA"/>
</dbReference>
<dbReference type="InterPro" id="IPR039031">
    <property type="entry name" value="Mucolipin"/>
</dbReference>
<gene>
    <name evidence="2" type="primary">MCOLN3</name>
    <name evidence="2" type="ORF">RLOC_00005104</name>
</gene>
<feature type="non-terminal residue" evidence="2">
    <location>
        <position position="172"/>
    </location>
</feature>
<evidence type="ECO:0000313" key="2">
    <source>
        <dbReference type="EMBL" id="OWK49766.1"/>
    </source>
</evidence>
<dbReference type="GO" id="GO:0005886">
    <property type="term" value="C:plasma membrane"/>
    <property type="evidence" value="ECO:0007669"/>
    <property type="project" value="TreeGrafter"/>
</dbReference>
<comment type="caution">
    <text evidence="2">The sequence shown here is derived from an EMBL/GenBank/DDBJ whole genome shotgun (WGS) entry which is preliminary data.</text>
</comment>
<sequence length="172" mass="19023">MIKCPETKHGSVTVVEVVAFVPTQLILFRLSNQLVVAFKEDNMVAFKHLFPKGYKDGTNDTQAIYTHGSFLEHLAFVLKKYLSVLHETFGCHIYAWGHGDVSGTLRCFGVMAILGVPVVPNDTLGHYAYGGTEGGTRLQLCQHFFCRVDINPSNNTFDINPSIITGGDTWSL</sequence>
<name>A0A218U7V3_9PASE</name>